<keyword evidence="2" id="KW-1185">Reference proteome</keyword>
<evidence type="ECO:0000313" key="1">
    <source>
        <dbReference type="EMBL" id="MBB6125273.1"/>
    </source>
</evidence>
<dbReference type="SUPFAM" id="SSF117396">
    <property type="entry name" value="TM1631-like"/>
    <property type="match status" value="1"/>
</dbReference>
<sequence length="268" mass="29418">MAHMRGDIRVGIGGWTFEPWRGAFYPVGLRQADELSYAAAHLTAIEINGTYYSTFKPESFAKWRDAAPPGFRYAVKASRFCTNRKVLAEAEASVAKFMSQGLTELGDRLGPILWQFAPTKRFDPADFAAFLALLPAQQDGLAMSHAVEVRHASFACAEFVALARKHDVAIVIADHPEYPQIGDLTAGFVYARVQKSREDIPAGYSEAELEDWARIAKSWAEGHAPDGLHYAAAREKTAAKGRDVYMFLIGGAKVRNPVAAQTLIARLG</sequence>
<organism evidence="1 2">
    <name type="scientific">Sphingobium subterraneum</name>
    <dbReference type="NCBI Taxonomy" id="627688"/>
    <lineage>
        <taxon>Bacteria</taxon>
        <taxon>Pseudomonadati</taxon>
        <taxon>Pseudomonadota</taxon>
        <taxon>Alphaproteobacteria</taxon>
        <taxon>Sphingomonadales</taxon>
        <taxon>Sphingomonadaceae</taxon>
        <taxon>Sphingobium</taxon>
    </lineage>
</organism>
<name>A0A841J2T5_9SPHN</name>
<dbReference type="InterPro" id="IPR036520">
    <property type="entry name" value="UPF0759_sf"/>
</dbReference>
<gene>
    <name evidence="1" type="ORF">FHS92_003034</name>
</gene>
<comment type="caution">
    <text evidence="1">The sequence shown here is derived from an EMBL/GenBank/DDBJ whole genome shotgun (WGS) entry which is preliminary data.</text>
</comment>
<dbReference type="Pfam" id="PF01904">
    <property type="entry name" value="DUF72"/>
    <property type="match status" value="1"/>
</dbReference>
<dbReference type="EMBL" id="JACIJP010000006">
    <property type="protein sequence ID" value="MBB6125273.1"/>
    <property type="molecule type" value="Genomic_DNA"/>
</dbReference>
<dbReference type="PANTHER" id="PTHR30348:SF4">
    <property type="entry name" value="DUF72 DOMAIN-CONTAINING PROTEIN"/>
    <property type="match status" value="1"/>
</dbReference>
<reference evidence="1 2" key="1">
    <citation type="submission" date="2020-08" db="EMBL/GenBank/DDBJ databases">
        <title>Genomic Encyclopedia of Type Strains, Phase IV (KMG-IV): sequencing the most valuable type-strain genomes for metagenomic binning, comparative biology and taxonomic classification.</title>
        <authorList>
            <person name="Goeker M."/>
        </authorList>
    </citation>
    <scope>NUCLEOTIDE SEQUENCE [LARGE SCALE GENOMIC DNA]</scope>
    <source>
        <strain evidence="1 2">DSM 102255</strain>
    </source>
</reference>
<accession>A0A841J2T5</accession>
<protein>
    <submittedName>
        <fullName evidence="1">Uncharacterized protein YecE (DUF72 family)</fullName>
    </submittedName>
</protein>
<evidence type="ECO:0000313" key="2">
    <source>
        <dbReference type="Proteomes" id="UP000552700"/>
    </source>
</evidence>
<dbReference type="AlphaFoldDB" id="A0A841J2T5"/>
<dbReference type="Gene3D" id="3.20.20.410">
    <property type="entry name" value="Protein of unknown function UPF0759"/>
    <property type="match status" value="1"/>
</dbReference>
<dbReference type="PANTHER" id="PTHR30348">
    <property type="entry name" value="UNCHARACTERIZED PROTEIN YECE"/>
    <property type="match status" value="1"/>
</dbReference>
<dbReference type="RefSeq" id="WP_246352034.1">
    <property type="nucleotide sequence ID" value="NZ_JACIJP010000006.1"/>
</dbReference>
<proteinExistence type="predicted"/>
<dbReference type="Proteomes" id="UP000552700">
    <property type="component" value="Unassembled WGS sequence"/>
</dbReference>
<dbReference type="InterPro" id="IPR002763">
    <property type="entry name" value="DUF72"/>
</dbReference>